<evidence type="ECO:0000313" key="1">
    <source>
        <dbReference type="EMBL" id="HIS24665.1"/>
    </source>
</evidence>
<dbReference type="PANTHER" id="PTHR38449:SF1">
    <property type="entry name" value="REGULATORY PROTEIN SSL2874-RELATED"/>
    <property type="match status" value="1"/>
</dbReference>
<evidence type="ECO:0000313" key="2">
    <source>
        <dbReference type="Proteomes" id="UP000823982"/>
    </source>
</evidence>
<comment type="caution">
    <text evidence="1">The sequence shown here is derived from an EMBL/GenBank/DDBJ whole genome shotgun (WGS) entry which is preliminary data.</text>
</comment>
<dbReference type="Proteomes" id="UP000823982">
    <property type="component" value="Unassembled WGS sequence"/>
</dbReference>
<accession>A0A9D1ENM9</accession>
<reference evidence="1" key="1">
    <citation type="submission" date="2020-10" db="EMBL/GenBank/DDBJ databases">
        <authorList>
            <person name="Gilroy R."/>
        </authorList>
    </citation>
    <scope>NUCLEOTIDE SEQUENCE</scope>
    <source>
        <strain evidence="1">CHK157-1446</strain>
    </source>
</reference>
<proteinExistence type="predicted"/>
<organism evidence="1 2">
    <name type="scientific">Candidatus Faeciplasma gallinarum</name>
    <dbReference type="NCBI Taxonomy" id="2840799"/>
    <lineage>
        <taxon>Bacteria</taxon>
        <taxon>Bacillati</taxon>
        <taxon>Bacillota</taxon>
        <taxon>Clostridia</taxon>
        <taxon>Eubacteriales</taxon>
        <taxon>Oscillospiraceae</taxon>
        <taxon>Oscillospiraceae incertae sedis</taxon>
        <taxon>Candidatus Faeciplasma</taxon>
    </lineage>
</organism>
<reference evidence="1" key="2">
    <citation type="journal article" date="2021" name="PeerJ">
        <title>Extensive microbial diversity within the chicken gut microbiome revealed by metagenomics and culture.</title>
        <authorList>
            <person name="Gilroy R."/>
            <person name="Ravi A."/>
            <person name="Getino M."/>
            <person name="Pursley I."/>
            <person name="Horton D.L."/>
            <person name="Alikhan N.F."/>
            <person name="Baker D."/>
            <person name="Gharbi K."/>
            <person name="Hall N."/>
            <person name="Watson M."/>
            <person name="Adriaenssens E.M."/>
            <person name="Foster-Nyarko E."/>
            <person name="Jarju S."/>
            <person name="Secka A."/>
            <person name="Antonio M."/>
            <person name="Oren A."/>
            <person name="Chaudhuri R.R."/>
            <person name="La Ragione R."/>
            <person name="Hildebrand F."/>
            <person name="Pallen M.J."/>
        </authorList>
    </citation>
    <scope>NUCLEOTIDE SEQUENCE</scope>
    <source>
        <strain evidence="1">CHK157-1446</strain>
    </source>
</reference>
<dbReference type="PANTHER" id="PTHR38449">
    <property type="entry name" value="REGULATORY PROTEIN TM_1690-RELATED"/>
    <property type="match status" value="1"/>
</dbReference>
<dbReference type="AlphaFoldDB" id="A0A9D1ENM9"/>
<gene>
    <name evidence="1" type="ORF">IAD01_04595</name>
</gene>
<sequence length="87" mass="9618">MHMINIGYSCYVSSDKVVAVASPDSSPIKRVIQEARDKGSLIDCTYGKKTKAVIVTVSDHIILSSRTPEFILGLDKESDEEDDKQDE</sequence>
<dbReference type="InterPro" id="IPR007169">
    <property type="entry name" value="RemA-like"/>
</dbReference>
<protein>
    <submittedName>
        <fullName evidence="1">DUF370 domain-containing protein</fullName>
    </submittedName>
</protein>
<name>A0A9D1ENM9_9FIRM</name>
<dbReference type="NCBIfam" id="NF003315">
    <property type="entry name" value="PRK04323.1"/>
    <property type="match status" value="1"/>
</dbReference>
<dbReference type="Pfam" id="PF04025">
    <property type="entry name" value="RemA-like"/>
    <property type="match status" value="1"/>
</dbReference>
<dbReference type="EMBL" id="DVIR01000040">
    <property type="protein sequence ID" value="HIS24665.1"/>
    <property type="molecule type" value="Genomic_DNA"/>
</dbReference>